<dbReference type="InterPro" id="IPR018356">
    <property type="entry name" value="Tscrpt_reg_HTH_DeoR_CS"/>
</dbReference>
<dbReference type="PRINTS" id="PR00037">
    <property type="entry name" value="HTHLACR"/>
</dbReference>
<dbReference type="OrthoDB" id="9798651at2"/>
<dbReference type="AlphaFoldDB" id="A0A086A642"/>
<evidence type="ECO:0000256" key="3">
    <source>
        <dbReference type="ARBA" id="ARBA00023125"/>
    </source>
</evidence>
<organism evidence="6 7">
    <name type="scientific">Chryseobacterium soli</name>
    <dbReference type="NCBI Taxonomy" id="445961"/>
    <lineage>
        <taxon>Bacteria</taxon>
        <taxon>Pseudomonadati</taxon>
        <taxon>Bacteroidota</taxon>
        <taxon>Flavobacteriia</taxon>
        <taxon>Flavobacteriales</taxon>
        <taxon>Weeksellaceae</taxon>
        <taxon>Chryseobacterium group</taxon>
        <taxon>Chryseobacterium</taxon>
    </lineage>
</organism>
<proteinExistence type="predicted"/>
<dbReference type="InterPro" id="IPR036388">
    <property type="entry name" value="WH-like_DNA-bd_sf"/>
</dbReference>
<dbReference type="InterPro" id="IPR036390">
    <property type="entry name" value="WH_DNA-bd_sf"/>
</dbReference>
<keyword evidence="3" id="KW-0238">DNA-binding</keyword>
<comment type="caution">
    <text evidence="6">The sequence shown here is derived from an EMBL/GenBank/DDBJ whole genome shotgun (WGS) entry which is preliminary data.</text>
</comment>
<name>A0A086A642_9FLAO</name>
<dbReference type="Gene3D" id="1.10.10.10">
    <property type="entry name" value="Winged helix-like DNA-binding domain superfamily/Winged helix DNA-binding domain"/>
    <property type="match status" value="1"/>
</dbReference>
<dbReference type="PROSITE" id="PS51000">
    <property type="entry name" value="HTH_DEOR_2"/>
    <property type="match status" value="1"/>
</dbReference>
<evidence type="ECO:0000313" key="6">
    <source>
        <dbReference type="EMBL" id="KFF12156.1"/>
    </source>
</evidence>
<keyword evidence="2" id="KW-0805">Transcription regulation</keyword>
<protein>
    <submittedName>
        <fullName evidence="6">DeoR faimly transcriptional regulator</fullName>
    </submittedName>
</protein>
<evidence type="ECO:0000256" key="2">
    <source>
        <dbReference type="ARBA" id="ARBA00023015"/>
    </source>
</evidence>
<dbReference type="eggNOG" id="COG1349">
    <property type="taxonomic scope" value="Bacteria"/>
</dbReference>
<dbReference type="InterPro" id="IPR014036">
    <property type="entry name" value="DeoR-like_C"/>
</dbReference>
<dbReference type="SUPFAM" id="SSF100950">
    <property type="entry name" value="NagB/RpiA/CoA transferase-like"/>
    <property type="match status" value="1"/>
</dbReference>
<dbReference type="STRING" id="445961.IW15_11370"/>
<dbReference type="EMBL" id="JPRH01000004">
    <property type="protein sequence ID" value="KFF12156.1"/>
    <property type="molecule type" value="Genomic_DNA"/>
</dbReference>
<sequence>MLKEERFEIILTQLKEKTKVTFEELATSLQVSEDTVRRDIEVLHRNGLLSKVRGGAILREKDPLSFHDRQSFSADEKNVIALKVQPFIKDGMTVFMDGGTTITAAAHDMPANIRLRVITNNMSLIPVLSKFKNIELVVLGGNYDPDLAVTAGPATCHEASQYITDLFIMGTCAVDGVFGISATSDVDAETKKTMIQSSKKIIALADQNKLRRTEPFKICSISDIHILITDLPADDSELEPLRNSAIQII</sequence>
<dbReference type="GO" id="GO:0003700">
    <property type="term" value="F:DNA-binding transcription factor activity"/>
    <property type="evidence" value="ECO:0007669"/>
    <property type="project" value="InterPro"/>
</dbReference>
<dbReference type="PANTHER" id="PTHR30363:SF4">
    <property type="entry name" value="GLYCEROL-3-PHOSPHATE REGULON REPRESSOR"/>
    <property type="match status" value="1"/>
</dbReference>
<evidence type="ECO:0000256" key="1">
    <source>
        <dbReference type="ARBA" id="ARBA00022491"/>
    </source>
</evidence>
<dbReference type="InterPro" id="IPR050313">
    <property type="entry name" value="Carb_Metab_HTH_regulators"/>
</dbReference>
<accession>A0A086A642</accession>
<dbReference type="InterPro" id="IPR001034">
    <property type="entry name" value="DeoR_HTH"/>
</dbReference>
<dbReference type="Pfam" id="PF00455">
    <property type="entry name" value="DeoRC"/>
    <property type="match status" value="1"/>
</dbReference>
<keyword evidence="4" id="KW-0804">Transcription</keyword>
<dbReference type="RefSeq" id="WP_034711313.1">
    <property type="nucleotide sequence ID" value="NZ_JPRH01000004.1"/>
</dbReference>
<dbReference type="PANTHER" id="PTHR30363">
    <property type="entry name" value="HTH-TYPE TRANSCRIPTIONAL REGULATOR SRLR-RELATED"/>
    <property type="match status" value="1"/>
</dbReference>
<dbReference type="SUPFAM" id="SSF46785">
    <property type="entry name" value="Winged helix' DNA-binding domain"/>
    <property type="match status" value="1"/>
</dbReference>
<dbReference type="Proteomes" id="UP000028705">
    <property type="component" value="Unassembled WGS sequence"/>
</dbReference>
<reference evidence="6 7" key="1">
    <citation type="submission" date="2014-07" db="EMBL/GenBank/DDBJ databases">
        <title>Genome of Chryseobacterium soli DSM 19298.</title>
        <authorList>
            <person name="Stropko S.J."/>
            <person name="Pipes S.E."/>
            <person name="Newman J."/>
        </authorList>
    </citation>
    <scope>NUCLEOTIDE SEQUENCE [LARGE SCALE GENOMIC DNA]</scope>
    <source>
        <strain evidence="6 7">DSM 19298</strain>
    </source>
</reference>
<dbReference type="SMART" id="SM00420">
    <property type="entry name" value="HTH_DEOR"/>
    <property type="match status" value="1"/>
</dbReference>
<evidence type="ECO:0000313" key="7">
    <source>
        <dbReference type="Proteomes" id="UP000028705"/>
    </source>
</evidence>
<dbReference type="SMART" id="SM01134">
    <property type="entry name" value="DeoRC"/>
    <property type="match status" value="1"/>
</dbReference>
<dbReference type="PROSITE" id="PS00894">
    <property type="entry name" value="HTH_DEOR_1"/>
    <property type="match status" value="1"/>
</dbReference>
<dbReference type="InterPro" id="IPR037171">
    <property type="entry name" value="NagB/RpiA_transferase-like"/>
</dbReference>
<feature type="domain" description="HTH deoR-type" evidence="5">
    <location>
        <begin position="3"/>
        <end position="58"/>
    </location>
</feature>
<evidence type="ECO:0000259" key="5">
    <source>
        <dbReference type="PROSITE" id="PS51000"/>
    </source>
</evidence>
<keyword evidence="7" id="KW-1185">Reference proteome</keyword>
<keyword evidence="1" id="KW-0678">Repressor</keyword>
<dbReference type="GO" id="GO:0003677">
    <property type="term" value="F:DNA binding"/>
    <property type="evidence" value="ECO:0007669"/>
    <property type="project" value="UniProtKB-KW"/>
</dbReference>
<evidence type="ECO:0000256" key="4">
    <source>
        <dbReference type="ARBA" id="ARBA00023163"/>
    </source>
</evidence>
<gene>
    <name evidence="6" type="ORF">IW15_11370</name>
</gene>
<dbReference type="Pfam" id="PF08220">
    <property type="entry name" value="HTH_DeoR"/>
    <property type="match status" value="1"/>
</dbReference>